<keyword evidence="7" id="KW-0813">Transport</keyword>
<evidence type="ECO:0000313" key="7">
    <source>
        <dbReference type="EMBL" id="AOS84916.1"/>
    </source>
</evidence>
<sequence>MKREVTIAREGGIAMAGFVFGQLLRFGYNLAAARLLGAEALGTYALVVAVMQVGETVAVGGLDAGLLRFVSQREGEERRQIIASAIKRTLLAALLSGLLIALFSGQLASLLHGGGLLRLTLLSVAVALPLSVMTLMAGFAFQAHQRLLPKVVASQIIVPGIFLLAMLFARYASGVEAALAVPFVIAPLVALGWILPGFRRMSGIGLNDVLRAGSNRELNRFALPLLAVSLFSILSHWIDVVMLGLLTDVGTVGLYQPAARTAGLLRSTLLAFAGIAAPMIAGYHRWQDYDGIRATYGMVNRWIVTIVMVPFLLLALFPGEVLSVFGKGFGEGSTALLLLAVSSLLLAWFGLGNTVLAMCGGERLSMMNQAGALVLQALLHWLLIPRFGLNGAALSMLVVMVLLTLVRMIELRSLLGIPFFSGKLWKPLAAGFAAGAVMLAVRHAAPPMPPLVLLALAGVTGGVAYALLIRAFRLEPEEMEVILKLMPFLKRQSENETP</sequence>
<feature type="transmembrane region" description="Helical" evidence="6">
    <location>
        <begin position="177"/>
        <end position="198"/>
    </location>
</feature>
<evidence type="ECO:0000256" key="3">
    <source>
        <dbReference type="ARBA" id="ARBA00022692"/>
    </source>
</evidence>
<reference evidence="7" key="1">
    <citation type="submission" date="2016-09" db="EMBL/GenBank/DDBJ databases">
        <title>Genome sequence of Chlorobaculum limnaeum.</title>
        <authorList>
            <person name="Liu Z."/>
            <person name="Tank M."/>
            <person name="Bryant D.A."/>
        </authorList>
    </citation>
    <scope>NUCLEOTIDE SEQUENCE [LARGE SCALE GENOMIC DNA]</scope>
    <source>
        <strain evidence="7">DSM 1677</strain>
    </source>
</reference>
<dbReference type="GO" id="GO:0005886">
    <property type="term" value="C:plasma membrane"/>
    <property type="evidence" value="ECO:0007669"/>
    <property type="project" value="UniProtKB-SubCell"/>
</dbReference>
<dbReference type="Pfam" id="PF01943">
    <property type="entry name" value="Polysacc_synt"/>
    <property type="match status" value="1"/>
</dbReference>
<gene>
    <name evidence="7" type="ORF">BIU88_12725</name>
</gene>
<name>A0A1D8D160_CHLLM</name>
<dbReference type="RefSeq" id="WP_069811204.1">
    <property type="nucleotide sequence ID" value="NZ_CP017305.1"/>
</dbReference>
<dbReference type="InterPro" id="IPR050833">
    <property type="entry name" value="Poly_Biosynth_Transport"/>
</dbReference>
<feature type="transmembrane region" description="Helical" evidence="6">
    <location>
        <begin position="43"/>
        <end position="69"/>
    </location>
</feature>
<dbReference type="OrthoDB" id="596916at2"/>
<proteinExistence type="predicted"/>
<dbReference type="InterPro" id="IPR002797">
    <property type="entry name" value="Polysacc_synth"/>
</dbReference>
<feature type="transmembrane region" description="Helical" evidence="6">
    <location>
        <begin position="12"/>
        <end position="31"/>
    </location>
</feature>
<feature type="transmembrane region" description="Helical" evidence="6">
    <location>
        <begin position="389"/>
        <end position="406"/>
    </location>
</feature>
<evidence type="ECO:0000256" key="4">
    <source>
        <dbReference type="ARBA" id="ARBA00022989"/>
    </source>
</evidence>
<evidence type="ECO:0000256" key="5">
    <source>
        <dbReference type="ARBA" id="ARBA00023136"/>
    </source>
</evidence>
<feature type="transmembrane region" description="Helical" evidence="6">
    <location>
        <begin position="258"/>
        <end position="281"/>
    </location>
</feature>
<comment type="subcellular location">
    <subcellularLocation>
        <location evidence="1">Cell membrane</location>
        <topology evidence="1">Multi-pass membrane protein</topology>
    </subcellularLocation>
</comment>
<dbReference type="AlphaFoldDB" id="A0A1D8D160"/>
<feature type="transmembrane region" description="Helical" evidence="6">
    <location>
        <begin position="90"/>
        <end position="111"/>
    </location>
</feature>
<organism evidence="7 8">
    <name type="scientific">Chlorobaculum limnaeum</name>
    <dbReference type="NCBI Taxonomy" id="274537"/>
    <lineage>
        <taxon>Bacteria</taxon>
        <taxon>Pseudomonadati</taxon>
        <taxon>Chlorobiota</taxon>
        <taxon>Chlorobiia</taxon>
        <taxon>Chlorobiales</taxon>
        <taxon>Chlorobiaceae</taxon>
        <taxon>Chlorobaculum</taxon>
    </lineage>
</organism>
<keyword evidence="2" id="KW-1003">Cell membrane</keyword>
<accession>A0A1D8D160</accession>
<keyword evidence="3 6" id="KW-0812">Transmembrane</keyword>
<dbReference type="STRING" id="274537.BIU88_12725"/>
<feature type="transmembrane region" description="Helical" evidence="6">
    <location>
        <begin position="337"/>
        <end position="359"/>
    </location>
</feature>
<dbReference type="KEGG" id="clz:BIU88_12725"/>
<feature type="transmembrane region" description="Helical" evidence="6">
    <location>
        <begin position="117"/>
        <end position="139"/>
    </location>
</feature>
<feature type="transmembrane region" description="Helical" evidence="6">
    <location>
        <begin position="451"/>
        <end position="469"/>
    </location>
</feature>
<evidence type="ECO:0000256" key="2">
    <source>
        <dbReference type="ARBA" id="ARBA00022475"/>
    </source>
</evidence>
<evidence type="ECO:0000256" key="6">
    <source>
        <dbReference type="SAM" id="Phobius"/>
    </source>
</evidence>
<feature type="transmembrane region" description="Helical" evidence="6">
    <location>
        <begin position="302"/>
        <end position="325"/>
    </location>
</feature>
<dbReference type="Proteomes" id="UP000095185">
    <property type="component" value="Chromosome"/>
</dbReference>
<evidence type="ECO:0000313" key="8">
    <source>
        <dbReference type="Proteomes" id="UP000095185"/>
    </source>
</evidence>
<keyword evidence="4 6" id="KW-1133">Transmembrane helix</keyword>
<dbReference type="PANTHER" id="PTHR30250">
    <property type="entry name" value="PST FAMILY PREDICTED COLANIC ACID TRANSPORTER"/>
    <property type="match status" value="1"/>
</dbReference>
<feature type="transmembrane region" description="Helical" evidence="6">
    <location>
        <begin position="151"/>
        <end position="171"/>
    </location>
</feature>
<evidence type="ECO:0000256" key="1">
    <source>
        <dbReference type="ARBA" id="ARBA00004651"/>
    </source>
</evidence>
<protein>
    <submittedName>
        <fullName evidence="7">Sugar transporter</fullName>
    </submittedName>
</protein>
<dbReference type="EMBL" id="CP017305">
    <property type="protein sequence ID" value="AOS84916.1"/>
    <property type="molecule type" value="Genomic_DNA"/>
</dbReference>
<keyword evidence="5 6" id="KW-0472">Membrane</keyword>
<keyword evidence="7" id="KW-0762">Sugar transport</keyword>
<feature type="transmembrane region" description="Helical" evidence="6">
    <location>
        <begin position="218"/>
        <end position="238"/>
    </location>
</feature>
<dbReference type="PANTHER" id="PTHR30250:SF11">
    <property type="entry name" value="O-ANTIGEN TRANSPORTER-RELATED"/>
    <property type="match status" value="1"/>
</dbReference>
<keyword evidence="8" id="KW-1185">Reference proteome</keyword>